<evidence type="ECO:0000313" key="2">
    <source>
        <dbReference type="EMBL" id="MBX62481.1"/>
    </source>
</evidence>
<proteinExistence type="predicted"/>
<reference evidence="2" key="1">
    <citation type="submission" date="2018-02" db="EMBL/GenBank/DDBJ databases">
        <title>Rhizophora mucronata_Transcriptome.</title>
        <authorList>
            <person name="Meera S.P."/>
            <person name="Sreeshan A."/>
            <person name="Augustine A."/>
        </authorList>
    </citation>
    <scope>NUCLEOTIDE SEQUENCE</scope>
    <source>
        <tissue evidence="2">Leaf</tissue>
    </source>
</reference>
<sequence>MGLHLMYTACILLTFCPIHIYLWCPLNKPMEMVQLVL</sequence>
<feature type="transmembrane region" description="Helical" evidence="1">
    <location>
        <begin position="6"/>
        <end position="24"/>
    </location>
</feature>
<accession>A0A2P2Q691</accession>
<dbReference type="AlphaFoldDB" id="A0A2P2Q691"/>
<dbReference type="EMBL" id="GGEC01081997">
    <property type="protein sequence ID" value="MBX62481.1"/>
    <property type="molecule type" value="Transcribed_RNA"/>
</dbReference>
<keyword evidence="1" id="KW-0812">Transmembrane</keyword>
<evidence type="ECO:0000256" key="1">
    <source>
        <dbReference type="SAM" id="Phobius"/>
    </source>
</evidence>
<organism evidence="2">
    <name type="scientific">Rhizophora mucronata</name>
    <name type="common">Asiatic mangrove</name>
    <dbReference type="NCBI Taxonomy" id="61149"/>
    <lineage>
        <taxon>Eukaryota</taxon>
        <taxon>Viridiplantae</taxon>
        <taxon>Streptophyta</taxon>
        <taxon>Embryophyta</taxon>
        <taxon>Tracheophyta</taxon>
        <taxon>Spermatophyta</taxon>
        <taxon>Magnoliopsida</taxon>
        <taxon>eudicotyledons</taxon>
        <taxon>Gunneridae</taxon>
        <taxon>Pentapetalae</taxon>
        <taxon>rosids</taxon>
        <taxon>fabids</taxon>
        <taxon>Malpighiales</taxon>
        <taxon>Rhizophoraceae</taxon>
        <taxon>Rhizophora</taxon>
    </lineage>
</organism>
<name>A0A2P2Q691_RHIMU</name>
<keyword evidence="1" id="KW-1133">Transmembrane helix</keyword>
<keyword evidence="1" id="KW-0472">Membrane</keyword>
<protein>
    <submittedName>
        <fullName evidence="2">Uncharacterized protein</fullName>
    </submittedName>
</protein>